<dbReference type="Proteomes" id="UP001229421">
    <property type="component" value="Unassembled WGS sequence"/>
</dbReference>
<dbReference type="AlphaFoldDB" id="A0AAD8LAG0"/>
<evidence type="ECO:0000256" key="1">
    <source>
        <dbReference type="SAM" id="Phobius"/>
    </source>
</evidence>
<organism evidence="2 3">
    <name type="scientific">Tagetes erecta</name>
    <name type="common">African marigold</name>
    <dbReference type="NCBI Taxonomy" id="13708"/>
    <lineage>
        <taxon>Eukaryota</taxon>
        <taxon>Viridiplantae</taxon>
        <taxon>Streptophyta</taxon>
        <taxon>Embryophyta</taxon>
        <taxon>Tracheophyta</taxon>
        <taxon>Spermatophyta</taxon>
        <taxon>Magnoliopsida</taxon>
        <taxon>eudicotyledons</taxon>
        <taxon>Gunneridae</taxon>
        <taxon>Pentapetalae</taxon>
        <taxon>asterids</taxon>
        <taxon>campanulids</taxon>
        <taxon>Asterales</taxon>
        <taxon>Asteraceae</taxon>
        <taxon>Asteroideae</taxon>
        <taxon>Heliantheae alliance</taxon>
        <taxon>Tageteae</taxon>
        <taxon>Tagetes</taxon>
    </lineage>
</organism>
<accession>A0AAD8LAG0</accession>
<dbReference type="EMBL" id="JAUHHV010000001">
    <property type="protein sequence ID" value="KAK1434817.1"/>
    <property type="molecule type" value="Genomic_DNA"/>
</dbReference>
<feature type="transmembrane region" description="Helical" evidence="1">
    <location>
        <begin position="28"/>
        <end position="44"/>
    </location>
</feature>
<evidence type="ECO:0000313" key="2">
    <source>
        <dbReference type="EMBL" id="KAK1434817.1"/>
    </source>
</evidence>
<proteinExistence type="predicted"/>
<keyword evidence="3" id="KW-1185">Reference proteome</keyword>
<name>A0AAD8LAG0_TARER</name>
<sequence length="86" mass="10275">MAAYSFVVSSSSSIIYTILQSNIQIQRLEVALFIYLFIITYVFCKPHPHFFHFQLPFFFFRSPPAFLGFSRLYMLHITQLLQIFRQ</sequence>
<gene>
    <name evidence="2" type="ORF">QVD17_00571</name>
</gene>
<evidence type="ECO:0000313" key="3">
    <source>
        <dbReference type="Proteomes" id="UP001229421"/>
    </source>
</evidence>
<reference evidence="2" key="1">
    <citation type="journal article" date="2023" name="bioRxiv">
        <title>Improved chromosome-level genome assembly for marigold (Tagetes erecta).</title>
        <authorList>
            <person name="Jiang F."/>
            <person name="Yuan L."/>
            <person name="Wang S."/>
            <person name="Wang H."/>
            <person name="Xu D."/>
            <person name="Wang A."/>
            <person name="Fan W."/>
        </authorList>
    </citation>
    <scope>NUCLEOTIDE SEQUENCE</scope>
    <source>
        <strain evidence="2">WSJ</strain>
        <tissue evidence="2">Leaf</tissue>
    </source>
</reference>
<comment type="caution">
    <text evidence="2">The sequence shown here is derived from an EMBL/GenBank/DDBJ whole genome shotgun (WGS) entry which is preliminary data.</text>
</comment>
<protein>
    <submittedName>
        <fullName evidence="2">Uncharacterized protein</fullName>
    </submittedName>
</protein>
<keyword evidence="1" id="KW-0472">Membrane</keyword>
<keyword evidence="1" id="KW-0812">Transmembrane</keyword>
<keyword evidence="1" id="KW-1133">Transmembrane helix</keyword>